<evidence type="ECO:0000256" key="4">
    <source>
        <dbReference type="ARBA" id="ARBA00022691"/>
    </source>
</evidence>
<dbReference type="GO" id="GO:0032259">
    <property type="term" value="P:methylation"/>
    <property type="evidence" value="ECO:0007669"/>
    <property type="project" value="UniProtKB-KW"/>
</dbReference>
<keyword evidence="4 5" id="KW-0949">S-adenosyl-L-methionine</keyword>
<dbReference type="PANTHER" id="PTHR10629">
    <property type="entry name" value="CYTOSINE-SPECIFIC METHYLTRANSFERASE"/>
    <property type="match status" value="1"/>
</dbReference>
<reference evidence="7" key="1">
    <citation type="submission" date="2021-08" db="EMBL/GenBank/DDBJ databases">
        <title>Chromosome-Level Trichoderma cornu-damae using Hi-C Data.</title>
        <authorList>
            <person name="Kim C.S."/>
        </authorList>
    </citation>
    <scope>NUCLEOTIDE SEQUENCE</scope>
    <source>
        <strain evidence="7">KA19-0412C</strain>
    </source>
</reference>
<evidence type="ECO:0000313" key="7">
    <source>
        <dbReference type="EMBL" id="KAH6607188.1"/>
    </source>
</evidence>
<keyword evidence="2 5" id="KW-0489">Methyltransferase</keyword>
<dbReference type="SUPFAM" id="SSF53335">
    <property type="entry name" value="S-adenosyl-L-methionine-dependent methyltransferases"/>
    <property type="match status" value="1"/>
</dbReference>
<dbReference type="InterPro" id="IPR029063">
    <property type="entry name" value="SAM-dependent_MTases_sf"/>
</dbReference>
<dbReference type="Pfam" id="PF00145">
    <property type="entry name" value="DNA_methylase"/>
    <property type="match status" value="2"/>
</dbReference>
<dbReference type="GO" id="GO:0044027">
    <property type="term" value="P:negative regulation of gene expression via chromosomal CpG island methylation"/>
    <property type="evidence" value="ECO:0007669"/>
    <property type="project" value="TreeGrafter"/>
</dbReference>
<accession>A0A9P8QQ64</accession>
<keyword evidence="3 5" id="KW-0808">Transferase</keyword>
<dbReference type="Proteomes" id="UP000827724">
    <property type="component" value="Unassembled WGS sequence"/>
</dbReference>
<evidence type="ECO:0000256" key="3">
    <source>
        <dbReference type="ARBA" id="ARBA00022679"/>
    </source>
</evidence>
<dbReference type="GO" id="GO:0005634">
    <property type="term" value="C:nucleus"/>
    <property type="evidence" value="ECO:0007669"/>
    <property type="project" value="TreeGrafter"/>
</dbReference>
<dbReference type="PROSITE" id="PS00095">
    <property type="entry name" value="C5_MTASE_2"/>
    <property type="match status" value="1"/>
</dbReference>
<dbReference type="GO" id="GO:0003677">
    <property type="term" value="F:DNA binding"/>
    <property type="evidence" value="ECO:0007669"/>
    <property type="project" value="TreeGrafter"/>
</dbReference>
<evidence type="ECO:0000256" key="2">
    <source>
        <dbReference type="ARBA" id="ARBA00022603"/>
    </source>
</evidence>
<dbReference type="InterPro" id="IPR050390">
    <property type="entry name" value="C5-Methyltransferase"/>
</dbReference>
<gene>
    <name evidence="7" type="ORF">Trco_003501</name>
</gene>
<feature type="region of interest" description="Disordered" evidence="6">
    <location>
        <begin position="625"/>
        <end position="677"/>
    </location>
</feature>
<evidence type="ECO:0000256" key="1">
    <source>
        <dbReference type="ARBA" id="ARBA00011975"/>
    </source>
</evidence>
<feature type="region of interest" description="Disordered" evidence="6">
    <location>
        <begin position="1"/>
        <end position="50"/>
    </location>
</feature>
<dbReference type="EC" id="2.1.1.37" evidence="1"/>
<dbReference type="PANTHER" id="PTHR10629:SF52">
    <property type="entry name" value="DNA (CYTOSINE-5)-METHYLTRANSFERASE 1"/>
    <property type="match status" value="1"/>
</dbReference>
<proteinExistence type="inferred from homology"/>
<dbReference type="GO" id="GO:0003886">
    <property type="term" value="F:DNA (cytosine-5-)-methyltransferase activity"/>
    <property type="evidence" value="ECO:0007669"/>
    <property type="project" value="UniProtKB-EC"/>
</dbReference>
<name>A0A9P8QQ64_9HYPO</name>
<dbReference type="Gene3D" id="3.40.50.150">
    <property type="entry name" value="Vaccinia Virus protein VP39"/>
    <property type="match status" value="1"/>
</dbReference>
<feature type="active site" evidence="5">
    <location>
        <position position="386"/>
    </location>
</feature>
<organism evidence="7 8">
    <name type="scientific">Trichoderma cornu-damae</name>
    <dbReference type="NCBI Taxonomy" id="654480"/>
    <lineage>
        <taxon>Eukaryota</taxon>
        <taxon>Fungi</taxon>
        <taxon>Dikarya</taxon>
        <taxon>Ascomycota</taxon>
        <taxon>Pezizomycotina</taxon>
        <taxon>Sordariomycetes</taxon>
        <taxon>Hypocreomycetidae</taxon>
        <taxon>Hypocreales</taxon>
        <taxon>Hypocreaceae</taxon>
        <taxon>Trichoderma</taxon>
    </lineage>
</organism>
<sequence>MASHMIVDSVEEEEEEEDDDEVQVLTSRRAFEGRSRSTSSDTLGRGSPDEGELEELAQLFEEEVIDLTGHASESGTRDLLREGEVARETYRKASSGAVFSRGDLVQVRDVHLGTYEIDFVRIQVIARHRCGDYTIRGVPFVRTRRLQGRLPKKTNEVCMMLHIQRREGGRELPAVLVDVPPTSIVKKRSLVVTNAVYPEHCCDMDELGAHAGSEATRQRLAELYGKLVCRWKFVIYFTVQGRSRTTTRPEEEVLERVQSDEAPSQEHRVSDEVLCNQWRGGRVRGGSWPPRGSGIIDLEAQTPSRDAARRQGSRRMGQKYTLFDSFSGAGGVSRGAQGSGFKVQYAATYRANFRDAELFRMSVSDFIQASKDRQMRVDVLHLSPPCQYFSPAHTHESARDDDNIFAMFGCNPLIRKLRPRLITLEQTFGITFERHGKYLRALLGDYTQFGYSVRWKVVRLCTWGSAQDRKRLIMLAAGPGEKLPPFPRPTHSENGVGGLEPFTTIQRAIGSVRAGDDLHNLGDVKRFHPPRRSLDPDRLAGTVTTGGSGLYHPDGTRDLTIREYACLQGFPKRHRFFGTRTSMRKQIGNAFPPNTVRVLYQHLEDWLLQQDGMRRCQAAGGDVAMVDGTGDSPTGHRLSPGAPPPPEMEEEDVVEIASPHGQPRSVPQIDRPVIDLT</sequence>
<feature type="compositionally biased region" description="Acidic residues" evidence="6">
    <location>
        <begin position="9"/>
        <end position="22"/>
    </location>
</feature>
<dbReference type="EMBL" id="JAIWOZ010000003">
    <property type="protein sequence ID" value="KAH6607188.1"/>
    <property type="molecule type" value="Genomic_DNA"/>
</dbReference>
<evidence type="ECO:0000256" key="6">
    <source>
        <dbReference type="SAM" id="MobiDB-lite"/>
    </source>
</evidence>
<feature type="region of interest" description="Disordered" evidence="6">
    <location>
        <begin position="247"/>
        <end position="270"/>
    </location>
</feature>
<protein>
    <recommendedName>
        <fullName evidence="1">DNA (cytosine-5-)-methyltransferase</fullName>
        <ecNumber evidence="1">2.1.1.37</ecNumber>
    </recommendedName>
</protein>
<evidence type="ECO:0000256" key="5">
    <source>
        <dbReference type="PROSITE-ProRule" id="PRU01016"/>
    </source>
</evidence>
<dbReference type="PROSITE" id="PS51679">
    <property type="entry name" value="SAM_MT_C5"/>
    <property type="match status" value="1"/>
</dbReference>
<dbReference type="PRINTS" id="PR00105">
    <property type="entry name" value="C5METTRFRASE"/>
</dbReference>
<keyword evidence="8" id="KW-1185">Reference proteome</keyword>
<comment type="caution">
    <text evidence="7">The sequence shown here is derived from an EMBL/GenBank/DDBJ whole genome shotgun (WGS) entry which is preliminary data.</text>
</comment>
<comment type="similarity">
    <text evidence="5">Belongs to the class I-like SAM-binding methyltransferase superfamily. C5-methyltransferase family.</text>
</comment>
<dbReference type="OrthoDB" id="414133at2759"/>
<dbReference type="InterPro" id="IPR001525">
    <property type="entry name" value="C5_MeTfrase"/>
</dbReference>
<dbReference type="InterPro" id="IPR031303">
    <property type="entry name" value="C5_meth_CS"/>
</dbReference>
<evidence type="ECO:0000313" key="8">
    <source>
        <dbReference type="Proteomes" id="UP000827724"/>
    </source>
</evidence>
<dbReference type="Gene3D" id="3.90.120.10">
    <property type="entry name" value="DNA Methylase, subunit A, domain 2"/>
    <property type="match status" value="1"/>
</dbReference>
<dbReference type="AlphaFoldDB" id="A0A9P8QQ64"/>